<keyword evidence="5" id="KW-0732">Signal</keyword>
<feature type="compositionally biased region" description="Basic residues" evidence="3">
    <location>
        <begin position="257"/>
        <end position="269"/>
    </location>
</feature>
<dbReference type="AlphaFoldDB" id="A0ABD1W3Z8"/>
<feature type="transmembrane region" description="Helical" evidence="4">
    <location>
        <begin position="105"/>
        <end position="122"/>
    </location>
</feature>
<dbReference type="GO" id="GO:0016301">
    <property type="term" value="F:kinase activity"/>
    <property type="evidence" value="ECO:0007669"/>
    <property type="project" value="UniProtKB-KW"/>
</dbReference>
<dbReference type="InterPro" id="IPR011009">
    <property type="entry name" value="Kinase-like_dom_sf"/>
</dbReference>
<name>A0ABD1W3Z8_9LAMI</name>
<organism evidence="7 8">
    <name type="scientific">Forsythia ovata</name>
    <dbReference type="NCBI Taxonomy" id="205694"/>
    <lineage>
        <taxon>Eukaryota</taxon>
        <taxon>Viridiplantae</taxon>
        <taxon>Streptophyta</taxon>
        <taxon>Embryophyta</taxon>
        <taxon>Tracheophyta</taxon>
        <taxon>Spermatophyta</taxon>
        <taxon>Magnoliopsida</taxon>
        <taxon>eudicotyledons</taxon>
        <taxon>Gunneridae</taxon>
        <taxon>Pentapetalae</taxon>
        <taxon>asterids</taxon>
        <taxon>lamiids</taxon>
        <taxon>Lamiales</taxon>
        <taxon>Oleaceae</taxon>
        <taxon>Forsythieae</taxon>
        <taxon>Forsythia</taxon>
    </lineage>
</organism>
<gene>
    <name evidence="7" type="ORF">Fot_13594</name>
</gene>
<dbReference type="GO" id="GO:0005886">
    <property type="term" value="C:plasma membrane"/>
    <property type="evidence" value="ECO:0007669"/>
    <property type="project" value="UniProtKB-SubCell"/>
</dbReference>
<keyword evidence="4" id="KW-1133">Transmembrane helix</keyword>
<keyword evidence="4" id="KW-0812">Transmembrane</keyword>
<protein>
    <submittedName>
        <fullName evidence="7">Serine/threonine-protein kinase PBL9</fullName>
    </submittedName>
</protein>
<evidence type="ECO:0000313" key="8">
    <source>
        <dbReference type="Proteomes" id="UP001604277"/>
    </source>
</evidence>
<feature type="compositionally biased region" description="Polar residues" evidence="3">
    <location>
        <begin position="244"/>
        <end position="256"/>
    </location>
</feature>
<comment type="caution">
    <text evidence="7">The sequence shown here is derived from an EMBL/GenBank/DDBJ whole genome shotgun (WGS) entry which is preliminary data.</text>
</comment>
<evidence type="ECO:0000256" key="2">
    <source>
        <dbReference type="ARBA" id="ARBA00022475"/>
    </source>
</evidence>
<keyword evidence="7" id="KW-0808">Transferase</keyword>
<keyword evidence="8" id="KW-1185">Reference proteome</keyword>
<feature type="transmembrane region" description="Helical" evidence="4">
    <location>
        <begin position="35"/>
        <end position="55"/>
    </location>
</feature>
<feature type="region of interest" description="Disordered" evidence="3">
    <location>
        <begin position="244"/>
        <end position="269"/>
    </location>
</feature>
<comment type="subcellular location">
    <subcellularLocation>
        <location evidence="1">Cell membrane</location>
    </subcellularLocation>
</comment>
<keyword evidence="7" id="KW-0418">Kinase</keyword>
<evidence type="ECO:0000256" key="1">
    <source>
        <dbReference type="ARBA" id="ARBA00004236"/>
    </source>
</evidence>
<feature type="domain" description="Serine-threonine/tyrosine-protein kinase catalytic" evidence="6">
    <location>
        <begin position="144"/>
        <end position="235"/>
    </location>
</feature>
<dbReference type="PANTHER" id="PTHR45621">
    <property type="entry name" value="OS01G0588500 PROTEIN-RELATED"/>
    <property type="match status" value="1"/>
</dbReference>
<evidence type="ECO:0000256" key="3">
    <source>
        <dbReference type="SAM" id="MobiDB-lite"/>
    </source>
</evidence>
<proteinExistence type="predicted"/>
<dbReference type="Pfam" id="PF07714">
    <property type="entry name" value="PK_Tyr_Ser-Thr"/>
    <property type="match status" value="1"/>
</dbReference>
<dbReference type="SUPFAM" id="SSF56112">
    <property type="entry name" value="Protein kinase-like (PK-like)"/>
    <property type="match status" value="1"/>
</dbReference>
<feature type="signal peptide" evidence="5">
    <location>
        <begin position="1"/>
        <end position="25"/>
    </location>
</feature>
<dbReference type="Gene3D" id="1.10.510.10">
    <property type="entry name" value="Transferase(Phosphotransferase) domain 1"/>
    <property type="match status" value="1"/>
</dbReference>
<accession>A0ABD1W3Z8</accession>
<evidence type="ECO:0000313" key="7">
    <source>
        <dbReference type="EMBL" id="KAL2544361.1"/>
    </source>
</evidence>
<dbReference type="EMBL" id="JBFOLJ010000004">
    <property type="protein sequence ID" value="KAL2544361.1"/>
    <property type="molecule type" value="Genomic_DNA"/>
</dbReference>
<sequence length="269" mass="30052">MAKGPSPIIPLLLAVSLGLLLRGHSQINLPMISDAENAIFTFVVFIPFLILLTVYSTTHTIVVPLAIILIMYTVTTMLLGPLVLILILYIANSCSAFLKSDGEELGWGFLLVLVFFVLNWVVSDAGRQWGVLVLAILIYVLLGHLTAKSDVYSFGVVLLEILSGKKAIDKNRPLGDHNLVKWAKPYLMNKRRMLCILEPRLEGQYSSGQALKVATLALQCPCKEPKLRPNMDEVVIVLEQLQESKGTSKNDQTNHQFNRHSQPHRRRRS</sequence>
<evidence type="ECO:0000256" key="4">
    <source>
        <dbReference type="SAM" id="Phobius"/>
    </source>
</evidence>
<evidence type="ECO:0000259" key="6">
    <source>
        <dbReference type="Pfam" id="PF07714"/>
    </source>
</evidence>
<keyword evidence="4" id="KW-0472">Membrane</keyword>
<dbReference type="InterPro" id="IPR001245">
    <property type="entry name" value="Ser-Thr/Tyr_kinase_cat_dom"/>
</dbReference>
<reference evidence="8" key="1">
    <citation type="submission" date="2024-07" db="EMBL/GenBank/DDBJ databases">
        <title>Two chromosome-level genome assemblies of Korean endemic species Abeliophyllum distichum and Forsythia ovata (Oleaceae).</title>
        <authorList>
            <person name="Jang H."/>
        </authorList>
    </citation>
    <scope>NUCLEOTIDE SEQUENCE [LARGE SCALE GENOMIC DNA]</scope>
</reference>
<feature type="chain" id="PRO_5044822864" evidence="5">
    <location>
        <begin position="26"/>
        <end position="269"/>
    </location>
</feature>
<feature type="transmembrane region" description="Helical" evidence="4">
    <location>
        <begin position="129"/>
        <end position="147"/>
    </location>
</feature>
<dbReference type="Proteomes" id="UP001604277">
    <property type="component" value="Unassembled WGS sequence"/>
</dbReference>
<keyword evidence="2" id="KW-1003">Cell membrane</keyword>
<feature type="transmembrane region" description="Helical" evidence="4">
    <location>
        <begin position="62"/>
        <end position="90"/>
    </location>
</feature>
<evidence type="ECO:0000256" key="5">
    <source>
        <dbReference type="SAM" id="SignalP"/>
    </source>
</evidence>
<dbReference type="InterPro" id="IPR050823">
    <property type="entry name" value="Plant_Ser_Thr_Prot_Kinase"/>
</dbReference>